<feature type="transmembrane region" description="Helical" evidence="6">
    <location>
        <begin position="113"/>
        <end position="138"/>
    </location>
</feature>
<reference evidence="7" key="1">
    <citation type="journal article" date="2005" name="Environ. Microbiol.">
        <title>Genetic and functional properties of uncultivated thermophilic crenarchaeotes from a subsurface gold mine as revealed by analysis of genome fragments.</title>
        <authorList>
            <person name="Nunoura T."/>
            <person name="Hirayama H."/>
            <person name="Takami H."/>
            <person name="Oida H."/>
            <person name="Nishi S."/>
            <person name="Shimamura S."/>
            <person name="Suzuki Y."/>
            <person name="Inagaki F."/>
            <person name="Takai K."/>
            <person name="Nealson K.H."/>
            <person name="Horikoshi K."/>
        </authorList>
    </citation>
    <scope>NUCLEOTIDE SEQUENCE</scope>
</reference>
<sequence length="220" mass="23764">MTGGIETILVLLLMTNIALLGMSRLGACILIVALQGVLLGVFTLFSHASVHTLLVGLGGIALKGVVFPWLLGRALRQAEVRREVEPFVGYNLSIVMGAAIVALSFWIGSRLPLAFSGVSPLVVATALCMLLTGFFLIVARKKALTQVLGYLVLENGIFAFGVAFAPEAPLVVELGIFLDLFVAVFVMGIAIFHISREFDHIDTEQLSLLRDWRQGGDRRD</sequence>
<keyword evidence="4 6" id="KW-1133">Transmembrane helix</keyword>
<evidence type="ECO:0000256" key="2">
    <source>
        <dbReference type="ARBA" id="ARBA00022475"/>
    </source>
</evidence>
<evidence type="ECO:0000313" key="7">
    <source>
        <dbReference type="EMBL" id="BAL59207.1"/>
    </source>
</evidence>
<evidence type="ECO:0000256" key="3">
    <source>
        <dbReference type="ARBA" id="ARBA00022692"/>
    </source>
</evidence>
<dbReference type="PANTHER" id="PTHR38601">
    <property type="entry name" value="HYDROGENASE-4 COMPONENT E"/>
    <property type="match status" value="1"/>
</dbReference>
<keyword evidence="3 6" id="KW-0812">Transmembrane</keyword>
<dbReference type="InterPro" id="IPR039428">
    <property type="entry name" value="NUOK/Mnh_C1-like"/>
</dbReference>
<feature type="transmembrane region" description="Helical" evidence="6">
    <location>
        <begin position="147"/>
        <end position="165"/>
    </location>
</feature>
<reference evidence="7" key="2">
    <citation type="journal article" date="2012" name="PLoS ONE">
        <title>A Deeply Branching Thermophilic Bacterium with an Ancient Acetyl-CoA Pathway Dominates a Subsurface Ecosystem.</title>
        <authorList>
            <person name="Takami H."/>
            <person name="Noguchi H."/>
            <person name="Takaki Y."/>
            <person name="Uchiyama I."/>
            <person name="Toyoda A."/>
            <person name="Nishi S."/>
            <person name="Chee G.-J."/>
            <person name="Arai W."/>
            <person name="Nunoura T."/>
            <person name="Itoh T."/>
            <person name="Hattori M."/>
            <person name="Takai K."/>
        </authorList>
    </citation>
    <scope>NUCLEOTIDE SEQUENCE</scope>
</reference>
<dbReference type="PANTHER" id="PTHR38601:SF1">
    <property type="entry name" value="HYDROGENASE-4 COMPONENT E"/>
    <property type="match status" value="1"/>
</dbReference>
<protein>
    <submittedName>
        <fullName evidence="7">NAD-dependent dehydrogenase subunit</fullName>
    </submittedName>
</protein>
<feature type="transmembrane region" description="Helical" evidence="6">
    <location>
        <begin position="87"/>
        <end position="107"/>
    </location>
</feature>
<feature type="transmembrane region" description="Helical" evidence="6">
    <location>
        <begin position="7"/>
        <end position="33"/>
    </location>
</feature>
<proteinExistence type="predicted"/>
<keyword evidence="2" id="KW-1003">Cell membrane</keyword>
<evidence type="ECO:0000256" key="6">
    <source>
        <dbReference type="SAM" id="Phobius"/>
    </source>
</evidence>
<organism evidence="7">
    <name type="scientific">Acetithermum autotrophicum</name>
    <dbReference type="NCBI Taxonomy" id="1446466"/>
    <lineage>
        <taxon>Bacteria</taxon>
        <taxon>Candidatus Bipolaricaulota</taxon>
        <taxon>Candidatus Acetithermum</taxon>
    </lineage>
</organism>
<dbReference type="InterPro" id="IPR038730">
    <property type="entry name" value="HyfE-like"/>
</dbReference>
<name>H5SSS1_ACEAU</name>
<evidence type="ECO:0000256" key="4">
    <source>
        <dbReference type="ARBA" id="ARBA00022989"/>
    </source>
</evidence>
<feature type="transmembrane region" description="Helical" evidence="6">
    <location>
        <begin position="53"/>
        <end position="75"/>
    </location>
</feature>
<evidence type="ECO:0000256" key="5">
    <source>
        <dbReference type="ARBA" id="ARBA00023136"/>
    </source>
</evidence>
<dbReference type="EMBL" id="AP011802">
    <property type="protein sequence ID" value="BAL59207.1"/>
    <property type="molecule type" value="Genomic_DNA"/>
</dbReference>
<dbReference type="Pfam" id="PF00420">
    <property type="entry name" value="Oxidored_q2"/>
    <property type="match status" value="1"/>
</dbReference>
<gene>
    <name evidence="7" type="ORF">HGMM_OP3C362</name>
</gene>
<feature type="transmembrane region" description="Helical" evidence="6">
    <location>
        <begin position="171"/>
        <end position="192"/>
    </location>
</feature>
<dbReference type="GO" id="GO:0005886">
    <property type="term" value="C:plasma membrane"/>
    <property type="evidence" value="ECO:0007669"/>
    <property type="project" value="UniProtKB-SubCell"/>
</dbReference>
<keyword evidence="5 6" id="KW-0472">Membrane</keyword>
<accession>H5SSS1</accession>
<dbReference type="AlphaFoldDB" id="H5SSS1"/>
<evidence type="ECO:0000256" key="1">
    <source>
        <dbReference type="ARBA" id="ARBA00004651"/>
    </source>
</evidence>
<comment type="subcellular location">
    <subcellularLocation>
        <location evidence="1">Cell membrane</location>
        <topology evidence="1">Multi-pass membrane protein</topology>
    </subcellularLocation>
</comment>